<accession>A0A644Y6L7</accession>
<proteinExistence type="predicted"/>
<dbReference type="PANTHER" id="PTHR33171">
    <property type="entry name" value="LAR_N DOMAIN-CONTAINING PROTEIN"/>
    <property type="match status" value="1"/>
</dbReference>
<dbReference type="InterPro" id="IPR043166">
    <property type="entry name" value="LarA-like_C"/>
</dbReference>
<dbReference type="EC" id="5.1.2.1" evidence="3"/>
<dbReference type="InterPro" id="IPR048068">
    <property type="entry name" value="LarA-like"/>
</dbReference>
<dbReference type="Gene3D" id="3.90.226.30">
    <property type="match status" value="1"/>
</dbReference>
<dbReference type="Gene3D" id="3.40.50.11440">
    <property type="match status" value="1"/>
</dbReference>
<evidence type="ECO:0000313" key="3">
    <source>
        <dbReference type="EMBL" id="MPM24222.1"/>
    </source>
</evidence>
<evidence type="ECO:0000259" key="1">
    <source>
        <dbReference type="Pfam" id="PF09861"/>
    </source>
</evidence>
<organism evidence="3">
    <name type="scientific">bioreactor metagenome</name>
    <dbReference type="NCBI Taxonomy" id="1076179"/>
    <lineage>
        <taxon>unclassified sequences</taxon>
        <taxon>metagenomes</taxon>
        <taxon>ecological metagenomes</taxon>
    </lineage>
</organism>
<feature type="domain" description="LarA-like N-terminal" evidence="1">
    <location>
        <begin position="7"/>
        <end position="205"/>
    </location>
</feature>
<reference evidence="3" key="1">
    <citation type="submission" date="2019-08" db="EMBL/GenBank/DDBJ databases">
        <authorList>
            <person name="Kucharzyk K."/>
            <person name="Murdoch R.W."/>
            <person name="Higgins S."/>
            <person name="Loffler F."/>
        </authorList>
    </citation>
    <scope>NUCLEOTIDE SEQUENCE</scope>
</reference>
<evidence type="ECO:0000259" key="2">
    <source>
        <dbReference type="Pfam" id="PF21113"/>
    </source>
</evidence>
<sequence>MKSSMMYGKVPLQVEIQQGRFLGEIKPVYKEKLLNPRLEILHALREPIGTKPLVELAKNKKRVAIVISDMTRPVQSKILLPPLLEELHQAGITREQIKILIALGIHRPLSSDEISGLVGEQIYLHYEVLNHDPNDTIHLGITSKGTPLDINRHFVEADLRICTGNIDLHFFAGYAGGAKAVMPGLSTRKAISNNHKMQLDENSASGRMLGNPVREDIDEAGEIIGIDFILNVVQSEEKEIISICAGDFRLAHRTGCSIIDEMYKIPITEKADVVIASAGGYPKDVNLYQAQKALDNAYHAVKPGGTIFLLAQCPENYGEEIMHQWLTTANGDSASVLERLQKEFVLGGHKAAAIARVAEKVHIVLLSQMDRNLSRLAFMNPVDSVEEGLKLCEMTPETSVWFMPYACYTLPREV</sequence>
<gene>
    <name evidence="3" type="primary">larA_20</name>
    <name evidence="3" type="ORF">SDC9_70703</name>
</gene>
<dbReference type="InterPro" id="IPR047926">
    <property type="entry name" value="Ni_dep_LarA"/>
</dbReference>
<dbReference type="Pfam" id="PF09861">
    <property type="entry name" value="Lar_N"/>
    <property type="match status" value="1"/>
</dbReference>
<comment type="caution">
    <text evidence="3">The sequence shown here is derived from an EMBL/GenBank/DDBJ whole genome shotgun (WGS) entry which is preliminary data.</text>
</comment>
<dbReference type="GO" id="GO:0050043">
    <property type="term" value="F:lactate racemase activity"/>
    <property type="evidence" value="ECO:0007669"/>
    <property type="project" value="UniProtKB-EC"/>
</dbReference>
<dbReference type="Pfam" id="PF21113">
    <property type="entry name" value="LarA_C"/>
    <property type="match status" value="1"/>
</dbReference>
<name>A0A644Y6L7_9ZZZZ</name>
<dbReference type="PANTHER" id="PTHR33171:SF17">
    <property type="entry name" value="LARA-LIKE N-TERMINAL DOMAIN-CONTAINING PROTEIN"/>
    <property type="match status" value="1"/>
</dbReference>
<keyword evidence="3" id="KW-0413">Isomerase</keyword>
<dbReference type="EMBL" id="VSSQ01004213">
    <property type="protein sequence ID" value="MPM24222.1"/>
    <property type="molecule type" value="Genomic_DNA"/>
</dbReference>
<dbReference type="NCBIfam" id="NF033504">
    <property type="entry name" value="Ni_dep_LarA"/>
    <property type="match status" value="1"/>
</dbReference>
<feature type="domain" description="Lactate racemase C-terminal" evidence="2">
    <location>
        <begin position="269"/>
        <end position="393"/>
    </location>
</feature>
<dbReference type="InterPro" id="IPR048520">
    <property type="entry name" value="LarA_C"/>
</dbReference>
<dbReference type="AlphaFoldDB" id="A0A644Y6L7"/>
<protein>
    <submittedName>
        <fullName evidence="3">Lactate racemase</fullName>
        <ecNumber evidence="3">5.1.2.1</ecNumber>
    </submittedName>
</protein>
<dbReference type="InterPro" id="IPR029063">
    <property type="entry name" value="SAM-dependent_MTases_sf"/>
</dbReference>
<dbReference type="InterPro" id="IPR018657">
    <property type="entry name" value="LarA-like_N"/>
</dbReference>
<dbReference type="SUPFAM" id="SSF53335">
    <property type="entry name" value="S-adenosyl-L-methionine-dependent methyltransferases"/>
    <property type="match status" value="1"/>
</dbReference>